<dbReference type="GeneTree" id="ENSGT00940000155202"/>
<sequence length="83" mass="9537">IVGFQYYNNILSIGSQRRPAGTWEGVIKAIGCYESLILKAEGKVESDFFCQLGHFNLLLEDYPKALSAYQRYYSLQSDYWKGN</sequence>
<name>A0A8C5WWF1_LATLA</name>
<evidence type="ECO:0000313" key="1">
    <source>
        <dbReference type="Ensembl" id="ENSLLTP00000018609.1"/>
    </source>
</evidence>
<protein>
    <recommendedName>
        <fullName evidence="3">Tetratricopeptide repeat protein</fullName>
    </recommendedName>
</protein>
<keyword evidence="2" id="KW-1185">Reference proteome</keyword>
<proteinExistence type="predicted"/>
<accession>A0A8C5WWF1</accession>
<dbReference type="SUPFAM" id="SSF48452">
    <property type="entry name" value="TPR-like"/>
    <property type="match status" value="1"/>
</dbReference>
<evidence type="ECO:0000313" key="2">
    <source>
        <dbReference type="Proteomes" id="UP000694406"/>
    </source>
</evidence>
<reference evidence="1" key="1">
    <citation type="submission" date="2025-08" db="UniProtKB">
        <authorList>
            <consortium name="Ensembl"/>
        </authorList>
    </citation>
    <scope>IDENTIFICATION</scope>
</reference>
<evidence type="ECO:0008006" key="3">
    <source>
        <dbReference type="Google" id="ProtNLM"/>
    </source>
</evidence>
<dbReference type="Proteomes" id="UP000694406">
    <property type="component" value="Unplaced"/>
</dbReference>
<reference evidence="1" key="2">
    <citation type="submission" date="2025-09" db="UniProtKB">
        <authorList>
            <consortium name="Ensembl"/>
        </authorList>
    </citation>
    <scope>IDENTIFICATION</scope>
</reference>
<dbReference type="InterPro" id="IPR011990">
    <property type="entry name" value="TPR-like_helical_dom_sf"/>
</dbReference>
<organism evidence="1 2">
    <name type="scientific">Laticauda laticaudata</name>
    <name type="common">Blue-ringed sea krait</name>
    <name type="synonym">Blue-lipped sea krait</name>
    <dbReference type="NCBI Taxonomy" id="8630"/>
    <lineage>
        <taxon>Eukaryota</taxon>
        <taxon>Metazoa</taxon>
        <taxon>Chordata</taxon>
        <taxon>Craniata</taxon>
        <taxon>Vertebrata</taxon>
        <taxon>Euteleostomi</taxon>
        <taxon>Lepidosauria</taxon>
        <taxon>Squamata</taxon>
        <taxon>Bifurcata</taxon>
        <taxon>Unidentata</taxon>
        <taxon>Episquamata</taxon>
        <taxon>Toxicofera</taxon>
        <taxon>Serpentes</taxon>
        <taxon>Colubroidea</taxon>
        <taxon>Elapidae</taxon>
        <taxon>Laticaudinae</taxon>
        <taxon>Laticauda</taxon>
    </lineage>
</organism>
<dbReference type="Ensembl" id="ENSLLTT00000019299.1">
    <property type="protein sequence ID" value="ENSLLTP00000018609.1"/>
    <property type="gene ID" value="ENSLLTG00000014063.1"/>
</dbReference>
<dbReference type="AlphaFoldDB" id="A0A8C5WWF1"/>